<reference evidence="2 3" key="1">
    <citation type="journal article" date="2018" name="Cell">
        <title>The Chara Genome: Secondary Complexity and Implications for Plant Terrestrialization.</title>
        <authorList>
            <person name="Nishiyama T."/>
            <person name="Sakayama H."/>
            <person name="Vries J.D."/>
            <person name="Buschmann H."/>
            <person name="Saint-Marcoux D."/>
            <person name="Ullrich K.K."/>
            <person name="Haas F.B."/>
            <person name="Vanderstraeten L."/>
            <person name="Becker D."/>
            <person name="Lang D."/>
            <person name="Vosolsobe S."/>
            <person name="Rombauts S."/>
            <person name="Wilhelmsson P.K.I."/>
            <person name="Janitza P."/>
            <person name="Kern R."/>
            <person name="Heyl A."/>
            <person name="Rumpler F."/>
            <person name="Villalobos L.I.A.C."/>
            <person name="Clay J.M."/>
            <person name="Skokan R."/>
            <person name="Toyoda A."/>
            <person name="Suzuki Y."/>
            <person name="Kagoshima H."/>
            <person name="Schijlen E."/>
            <person name="Tajeshwar N."/>
            <person name="Catarino B."/>
            <person name="Hetherington A.J."/>
            <person name="Saltykova A."/>
            <person name="Bonnot C."/>
            <person name="Breuninger H."/>
            <person name="Symeonidi A."/>
            <person name="Radhakrishnan G.V."/>
            <person name="Van Nieuwerburgh F."/>
            <person name="Deforce D."/>
            <person name="Chang C."/>
            <person name="Karol K.G."/>
            <person name="Hedrich R."/>
            <person name="Ulvskov P."/>
            <person name="Glockner G."/>
            <person name="Delwiche C.F."/>
            <person name="Petrasek J."/>
            <person name="Van de Peer Y."/>
            <person name="Friml J."/>
            <person name="Beilby M."/>
            <person name="Dolan L."/>
            <person name="Kohara Y."/>
            <person name="Sugano S."/>
            <person name="Fujiyama A."/>
            <person name="Delaux P.-M."/>
            <person name="Quint M."/>
            <person name="TheiBen G."/>
            <person name="Hagemann M."/>
            <person name="Harholt J."/>
            <person name="Dunand C."/>
            <person name="Zachgo S."/>
            <person name="Langdale J."/>
            <person name="Maumus F."/>
            <person name="Straeten D.V.D."/>
            <person name="Gould S.B."/>
            <person name="Rensing S.A."/>
        </authorList>
    </citation>
    <scope>NUCLEOTIDE SEQUENCE [LARGE SCALE GENOMIC DNA]</scope>
    <source>
        <strain evidence="2 3">S276</strain>
    </source>
</reference>
<evidence type="ECO:0000313" key="2">
    <source>
        <dbReference type="EMBL" id="GBG70761.1"/>
    </source>
</evidence>
<gene>
    <name evidence="2" type="ORF">CBR_g8059</name>
</gene>
<feature type="compositionally biased region" description="Gly residues" evidence="1">
    <location>
        <begin position="275"/>
        <end position="285"/>
    </location>
</feature>
<comment type="caution">
    <text evidence="2">The sequence shown here is derived from an EMBL/GenBank/DDBJ whole genome shotgun (WGS) entry which is preliminary data.</text>
</comment>
<dbReference type="AlphaFoldDB" id="A0A388KL33"/>
<keyword evidence="3" id="KW-1185">Reference proteome</keyword>
<feature type="region of interest" description="Disordered" evidence="1">
    <location>
        <begin position="253"/>
        <end position="290"/>
    </location>
</feature>
<dbReference type="Gramene" id="GBG70761">
    <property type="protein sequence ID" value="GBG70761"/>
    <property type="gene ID" value="CBR_g8059"/>
</dbReference>
<organism evidence="2 3">
    <name type="scientific">Chara braunii</name>
    <name type="common">Braun's stonewort</name>
    <dbReference type="NCBI Taxonomy" id="69332"/>
    <lineage>
        <taxon>Eukaryota</taxon>
        <taxon>Viridiplantae</taxon>
        <taxon>Streptophyta</taxon>
        <taxon>Charophyceae</taxon>
        <taxon>Charales</taxon>
        <taxon>Characeae</taxon>
        <taxon>Chara</taxon>
    </lineage>
</organism>
<proteinExistence type="predicted"/>
<protein>
    <submittedName>
        <fullName evidence="2">Uncharacterized protein</fullName>
    </submittedName>
</protein>
<dbReference type="EMBL" id="BFEA01000136">
    <property type="protein sequence ID" value="GBG70761.1"/>
    <property type="molecule type" value="Genomic_DNA"/>
</dbReference>
<name>A0A388KL33_CHABU</name>
<evidence type="ECO:0000256" key="1">
    <source>
        <dbReference type="SAM" id="MobiDB-lite"/>
    </source>
</evidence>
<dbReference type="Proteomes" id="UP000265515">
    <property type="component" value="Unassembled WGS sequence"/>
</dbReference>
<evidence type="ECO:0000313" key="3">
    <source>
        <dbReference type="Proteomes" id="UP000265515"/>
    </source>
</evidence>
<feature type="region of interest" description="Disordered" evidence="1">
    <location>
        <begin position="395"/>
        <end position="423"/>
    </location>
</feature>
<sequence>MTSDRQERTTMTPTTSAELFMQPLPFFELTDSSTESIDLLRQQLMARAMEADGLPVTQSPITGHSRGGVGGGSPTAFLRSTGGRTASLLPRRAAVNSRTDTTGGAGWRKSGVGYGQTVSTPYVWHGAAERRPSPVGPLVSPWSGRGKGLTTSCGPIFMPSPSIKCGALLHSYVDGCSTPPFTTPLGFATAVERPGCAGTAFPHTDNAAFGKDGAFATFNPCNTLSNNAHDTSAEDTASCGGAVVRVTDTVTVDLGDEGGRSSGGGGDDAGNQRVFGGGSKAGAGSAGKDTLAGSQGTAVDMQWTAFQSQAPSVDACAGMADNGSSGEPACNVDMYMHVDVQCADETLSRDTVRVHQANGDCDATGACAANAAGSWSEDGGEPVDVHCTLEGCYGSDKPQSSQGEITRLGDGGSQGTARAHPRGSWAHLDNMALIRAKGDRHVARVVNSEDMGNGRTSKKT</sequence>
<accession>A0A388KL33</accession>